<name>A0ACB7ZZT6_9AGAM</name>
<evidence type="ECO:0000313" key="1">
    <source>
        <dbReference type="EMBL" id="KAH7906575.1"/>
    </source>
</evidence>
<reference evidence="1" key="1">
    <citation type="journal article" date="2021" name="New Phytol.">
        <title>Evolutionary innovations through gain and loss of genes in the ectomycorrhizal Boletales.</title>
        <authorList>
            <person name="Wu G."/>
            <person name="Miyauchi S."/>
            <person name="Morin E."/>
            <person name="Kuo A."/>
            <person name="Drula E."/>
            <person name="Varga T."/>
            <person name="Kohler A."/>
            <person name="Feng B."/>
            <person name="Cao Y."/>
            <person name="Lipzen A."/>
            <person name="Daum C."/>
            <person name="Hundley H."/>
            <person name="Pangilinan J."/>
            <person name="Johnson J."/>
            <person name="Barry K."/>
            <person name="LaButti K."/>
            <person name="Ng V."/>
            <person name="Ahrendt S."/>
            <person name="Min B."/>
            <person name="Choi I.G."/>
            <person name="Park H."/>
            <person name="Plett J.M."/>
            <person name="Magnuson J."/>
            <person name="Spatafora J.W."/>
            <person name="Nagy L.G."/>
            <person name="Henrissat B."/>
            <person name="Grigoriev I.V."/>
            <person name="Yang Z.L."/>
            <person name="Xu J."/>
            <person name="Martin F.M."/>
        </authorList>
    </citation>
    <scope>NUCLEOTIDE SEQUENCE</scope>
    <source>
        <strain evidence="1">ATCC 28755</strain>
    </source>
</reference>
<accession>A0ACB7ZZT6</accession>
<comment type="caution">
    <text evidence="1">The sequence shown here is derived from an EMBL/GenBank/DDBJ whole genome shotgun (WGS) entry which is preliminary data.</text>
</comment>
<sequence>MKRVYEQVTSNGERTDLGEGSSSKRPRPVIATQDAQSWTIVYSLASGTATVAATLAALQSHLGDRFLHTDWTSILDAVVSDDPNVDTLEIYYEMRSNALGNAQMQLTQPHYHIYNCASAAPVGHLFADGHLSWNSVVPNDLHTPERAAIPPTQDPKAWDSVEELVADTSFVIVLEKLQTYLGDRYNSDDWKSVLDDLLGTDDLRTNPQDVFEAAKGKAMASATIRLNPQSKKRGKEPTRDLHAPERAAIPPTQDPKAWDIVEELVADTSFIIVQEKLQTYLGDRYNSDDWKSVLDDLLGTDDLGTNPQDVFEAAKGKAMASVTIRRKPQTKKGKKPARNPASKFIDNEATIGESDESGEDPDEDSNTNGAELFSERIDRLRRDGQHTKADKWRQTIQSIQQRSQEVSITAAGDGVDFNAGGKDLPSAHLPMPGLYQPKPKTWSGRVPYGSEALIVSAMSKHGLNAYWYPLLRGFVYVEANTTTEIRKFLPPSHRHAVYNFKLLADDALRTDPWSSTLHARTWVRVLRGQFKNALGYVWKLAEDERSAQILLVPRLLRDPTSTKKWGEHPALFDREKISDTYPSFPVTESTIDGHHVLKFRRDYYIHGLLIRDVSHDEIETVSYPHPDDIKLFADSQCDNSLINSSYDAFSKQNWKAGDRVRVTHGELYDAIGHIRTIQADQWAAKISLVFPVSNNADYDMSLEHLRRQYWQGDIVKVLWGQHIGKRGIVSGVSFDDTITFVDDTTNESTCVPSRSLVSEGHNEMLDPTLSSIMPSHPIEEKVVLRGDIVTVLYGEHQNTLGIVLEIAKVDDGIIVSFQVLRSYGDAVGPPSREQLTSTVLSLPRRDLDIHAPIGLLAFSNEKGYDVRPGDEVEIARGEHLYEHGTVQGVDLSSATLTILRTRDDPGHNTDAPDHINIPIVYVVMRRKFVPELLSQRAIGREVFIVAGVHKGFRGNVRGLSVDSCTVGWGALGSVQVIPRCDLVDMSCGMRMNGQVLSMSEYTQCKQAYDRSFVHAHPREACRQRTPPPEVGANVHSGSVWQPDEEDNNATNDALMADKSVPYHWLLDDAVTRGVGNKHICVKFDGGFANGSMVGRVGRTNLPFHKEKTEKAILVAVTYTPKSGTTQRSGLAAVTHLSPAIPSGVGKECVVLKGKHIGEVCVITRYKKKPKKVELRGLEGEFDFADVCLVASPQAP</sequence>
<evidence type="ECO:0000313" key="2">
    <source>
        <dbReference type="Proteomes" id="UP000790377"/>
    </source>
</evidence>
<protein>
    <submittedName>
        <fullName evidence="1">Uncharacterized protein</fullName>
    </submittedName>
</protein>
<proteinExistence type="predicted"/>
<dbReference type="Proteomes" id="UP000790377">
    <property type="component" value="Unassembled WGS sequence"/>
</dbReference>
<organism evidence="1 2">
    <name type="scientific">Hygrophoropsis aurantiaca</name>
    <dbReference type="NCBI Taxonomy" id="72124"/>
    <lineage>
        <taxon>Eukaryota</taxon>
        <taxon>Fungi</taxon>
        <taxon>Dikarya</taxon>
        <taxon>Basidiomycota</taxon>
        <taxon>Agaricomycotina</taxon>
        <taxon>Agaricomycetes</taxon>
        <taxon>Agaricomycetidae</taxon>
        <taxon>Boletales</taxon>
        <taxon>Coniophorineae</taxon>
        <taxon>Hygrophoropsidaceae</taxon>
        <taxon>Hygrophoropsis</taxon>
    </lineage>
</organism>
<gene>
    <name evidence="1" type="ORF">BJ138DRAFT_1105033</name>
</gene>
<keyword evidence="2" id="KW-1185">Reference proteome</keyword>
<dbReference type="EMBL" id="MU268000">
    <property type="protein sequence ID" value="KAH7906575.1"/>
    <property type="molecule type" value="Genomic_DNA"/>
</dbReference>